<dbReference type="CDD" id="cd22233">
    <property type="entry name" value="RHH_CopAso-like"/>
    <property type="match status" value="1"/>
</dbReference>
<sequence length="112" mass="12707">MLPRARGQRRWDLLISRFDAPVCYVYIAYIEVLMPTVTTRLDNETQAKLEALAKATDRSRSWLVADAIRRYVEEESWQVAAIEEGVRQADAGDFASDEEVKQAFAKLDVNAG</sequence>
<reference evidence="2 3" key="1">
    <citation type="journal article" date="2011" name="J. Bacteriol.">
        <title>Genome sequence of the mercury-methylating and pleomorphic Desulfovibrio africanus Strain Walvis Bay.</title>
        <authorList>
            <person name="Brown S.D."/>
            <person name="Wall J.D."/>
            <person name="Kucken A.M."/>
            <person name="Gilmour C.C."/>
            <person name="Podar M."/>
            <person name="Brandt C.C."/>
            <person name="Teshima H."/>
            <person name="Detter J.C."/>
            <person name="Han C.S."/>
            <person name="Land M.L."/>
            <person name="Lucas S."/>
            <person name="Han J."/>
            <person name="Pennacchio L."/>
            <person name="Nolan M."/>
            <person name="Pitluck S."/>
            <person name="Woyke T."/>
            <person name="Goodwin L."/>
            <person name="Palumbo A.V."/>
            <person name="Elias D.A."/>
        </authorList>
    </citation>
    <scope>NUCLEOTIDE SEQUENCE [LARGE SCALE GENOMIC DNA]</scope>
    <source>
        <strain evidence="2 3">Walvis Bay</strain>
    </source>
</reference>
<dbReference type="SUPFAM" id="SSF47598">
    <property type="entry name" value="Ribbon-helix-helix"/>
    <property type="match status" value="1"/>
</dbReference>
<dbReference type="Pfam" id="PF01402">
    <property type="entry name" value="RHH_1"/>
    <property type="match status" value="1"/>
</dbReference>
<feature type="domain" description="Ribbon-helix-helix protein CopG" evidence="1">
    <location>
        <begin position="37"/>
        <end position="75"/>
    </location>
</feature>
<protein>
    <submittedName>
        <fullName evidence="2">Transcriptional regulator, CopG family</fullName>
    </submittedName>
</protein>
<evidence type="ECO:0000259" key="1">
    <source>
        <dbReference type="Pfam" id="PF01402"/>
    </source>
</evidence>
<name>F3YXH4_DESAF</name>
<dbReference type="KEGG" id="daf:Desaf_3467"/>
<dbReference type="InterPro" id="IPR013321">
    <property type="entry name" value="Arc_rbn_hlx_hlx"/>
</dbReference>
<evidence type="ECO:0000313" key="2">
    <source>
        <dbReference type="EMBL" id="EGJ51751.1"/>
    </source>
</evidence>
<dbReference type="eggNOG" id="COG3905">
    <property type="taxonomic scope" value="Bacteria"/>
</dbReference>
<dbReference type="InterPro" id="IPR002145">
    <property type="entry name" value="CopG"/>
</dbReference>
<dbReference type="GO" id="GO:0006355">
    <property type="term" value="P:regulation of DNA-templated transcription"/>
    <property type="evidence" value="ECO:0007669"/>
    <property type="project" value="InterPro"/>
</dbReference>
<gene>
    <name evidence="2" type="ORF">Desaf_3467</name>
</gene>
<dbReference type="AlphaFoldDB" id="F3YXH4"/>
<dbReference type="InterPro" id="IPR010985">
    <property type="entry name" value="Ribbon_hlx_hlx"/>
</dbReference>
<dbReference type="HOGENOM" id="CLU_155311_5_2_7"/>
<dbReference type="Proteomes" id="UP000007844">
    <property type="component" value="Chromosome"/>
</dbReference>
<dbReference type="PANTHER" id="PTHR40688">
    <property type="match status" value="1"/>
</dbReference>
<dbReference type="STRING" id="690850.Desaf_3467"/>
<dbReference type="InterPro" id="IPR052991">
    <property type="entry name" value="Non-func_TypeII_TA_Antitoxin"/>
</dbReference>
<keyword evidence="3" id="KW-1185">Reference proteome</keyword>
<dbReference type="Gene3D" id="1.10.1220.10">
    <property type="entry name" value="Met repressor-like"/>
    <property type="match status" value="1"/>
</dbReference>
<accession>F3YXH4</accession>
<organism evidence="2 3">
    <name type="scientific">Desulfocurvibacter africanus subsp. africanus str. Walvis Bay</name>
    <dbReference type="NCBI Taxonomy" id="690850"/>
    <lineage>
        <taxon>Bacteria</taxon>
        <taxon>Pseudomonadati</taxon>
        <taxon>Thermodesulfobacteriota</taxon>
        <taxon>Desulfovibrionia</taxon>
        <taxon>Desulfovibrionales</taxon>
        <taxon>Desulfovibrionaceae</taxon>
        <taxon>Desulfocurvibacter</taxon>
    </lineage>
</organism>
<proteinExistence type="predicted"/>
<dbReference type="PANTHER" id="PTHR40688:SF2">
    <property type="entry name" value="RIBBON-HELIX-HELIX PROTEIN COPG DOMAIN-CONTAINING PROTEIN"/>
    <property type="match status" value="1"/>
</dbReference>
<dbReference type="EMBL" id="CP003221">
    <property type="protein sequence ID" value="EGJ51751.1"/>
    <property type="molecule type" value="Genomic_DNA"/>
</dbReference>
<evidence type="ECO:0000313" key="3">
    <source>
        <dbReference type="Proteomes" id="UP000007844"/>
    </source>
</evidence>